<evidence type="ECO:0000313" key="3">
    <source>
        <dbReference type="Proteomes" id="UP000324973"/>
    </source>
</evidence>
<accession>A0A5D4XTD1</accession>
<comment type="caution">
    <text evidence="2">The sequence shown here is derived from an EMBL/GenBank/DDBJ whole genome shotgun (WGS) entry which is preliminary data.</text>
</comment>
<protein>
    <submittedName>
        <fullName evidence="2">Uncharacterized protein</fullName>
    </submittedName>
</protein>
<feature type="compositionally biased region" description="Basic and acidic residues" evidence="1">
    <location>
        <begin position="177"/>
        <end position="202"/>
    </location>
</feature>
<name>A0A5D4XTD1_9GAMM</name>
<proteinExistence type="predicted"/>
<sequence>MARGSPCRICDHPDRASIELGLANKVPIRVLGKRYGVSADSVWRHGQRHMSAELHGQLQTRGRMTPQDLENLRITESEGVLQHLVAVRGRLYGLMDAATLQDDYRGAAAIGNQIGRNLEVTAKLLGDIRTGTVNVTNNVLLLPEFHALRTTIMQALRQHPEARASVAAALRQLESPDVPRQESPEEREAAADEMAKDCDVTRRSRAKRKGQVIEGSAERVDPRA</sequence>
<dbReference type="Proteomes" id="UP000324973">
    <property type="component" value="Unassembled WGS sequence"/>
</dbReference>
<dbReference type="OrthoDB" id="6064773at2"/>
<organism evidence="2 3">
    <name type="scientific">Luteimonas viscosa</name>
    <dbReference type="NCBI Taxonomy" id="1132694"/>
    <lineage>
        <taxon>Bacteria</taxon>
        <taxon>Pseudomonadati</taxon>
        <taxon>Pseudomonadota</taxon>
        <taxon>Gammaproteobacteria</taxon>
        <taxon>Lysobacterales</taxon>
        <taxon>Lysobacteraceae</taxon>
        <taxon>Luteimonas</taxon>
    </lineage>
</organism>
<dbReference type="EMBL" id="VTFT01000001">
    <property type="protein sequence ID" value="TYT27255.1"/>
    <property type="molecule type" value="Genomic_DNA"/>
</dbReference>
<dbReference type="AlphaFoldDB" id="A0A5D4XTD1"/>
<reference evidence="2 3" key="1">
    <citation type="submission" date="2019-08" db="EMBL/GenBank/DDBJ databases">
        <title>Luteimonas viscosus sp. nov., isolated from soil of a sunflower field.</title>
        <authorList>
            <person name="Jianli Z."/>
            <person name="Ying Z."/>
        </authorList>
    </citation>
    <scope>NUCLEOTIDE SEQUENCE [LARGE SCALE GENOMIC DNA]</scope>
    <source>
        <strain evidence="2 3">XBU10</strain>
    </source>
</reference>
<feature type="region of interest" description="Disordered" evidence="1">
    <location>
        <begin position="173"/>
        <end position="224"/>
    </location>
</feature>
<dbReference type="RefSeq" id="WP_149103806.1">
    <property type="nucleotide sequence ID" value="NZ_VTFT01000001.1"/>
</dbReference>
<keyword evidence="3" id="KW-1185">Reference proteome</keyword>
<evidence type="ECO:0000313" key="2">
    <source>
        <dbReference type="EMBL" id="TYT27255.1"/>
    </source>
</evidence>
<evidence type="ECO:0000256" key="1">
    <source>
        <dbReference type="SAM" id="MobiDB-lite"/>
    </source>
</evidence>
<gene>
    <name evidence="2" type="ORF">FZO89_13880</name>
</gene>